<evidence type="ECO:0000313" key="2">
    <source>
        <dbReference type="Proteomes" id="UP000256838"/>
    </source>
</evidence>
<organism evidence="1 2">
    <name type="scientific">Trinickia dinghuensis</name>
    <dbReference type="NCBI Taxonomy" id="2291023"/>
    <lineage>
        <taxon>Bacteria</taxon>
        <taxon>Pseudomonadati</taxon>
        <taxon>Pseudomonadota</taxon>
        <taxon>Betaproteobacteria</taxon>
        <taxon>Burkholderiales</taxon>
        <taxon>Burkholderiaceae</taxon>
        <taxon>Trinickia</taxon>
    </lineage>
</organism>
<accession>A0A3D8JSP2</accession>
<keyword evidence="2" id="KW-1185">Reference proteome</keyword>
<name>A0A3D8JSP2_9BURK</name>
<dbReference type="EMBL" id="QRGA01000016">
    <property type="protein sequence ID" value="RDU96077.1"/>
    <property type="molecule type" value="Genomic_DNA"/>
</dbReference>
<gene>
    <name evidence="1" type="ORF">DWV00_25895</name>
</gene>
<sequence length="73" mass="8534">MERYFMSRTSAVGLLVDTRQTVAKDLHDKPAHDASRQQQMLQDLDRLLLDVRIGRTREFEIETPNRIHVIVSD</sequence>
<dbReference type="InterPro" id="IPR048850">
    <property type="entry name" value="BTH_I2711-like"/>
</dbReference>
<dbReference type="Gene3D" id="1.10.150.610">
    <property type="match status" value="1"/>
</dbReference>
<dbReference type="Pfam" id="PF21627">
    <property type="entry name" value="BTH_I2711-like"/>
    <property type="match status" value="1"/>
</dbReference>
<comment type="caution">
    <text evidence="1">The sequence shown here is derived from an EMBL/GenBank/DDBJ whole genome shotgun (WGS) entry which is preliminary data.</text>
</comment>
<protein>
    <submittedName>
        <fullName evidence="1">Uncharacterized protein</fullName>
    </submittedName>
</protein>
<dbReference type="Proteomes" id="UP000256838">
    <property type="component" value="Unassembled WGS sequence"/>
</dbReference>
<reference evidence="1 2" key="1">
    <citation type="submission" date="2018-08" db="EMBL/GenBank/DDBJ databases">
        <title>Paraburkholderia sp. DHOM06 isolated from forest soil.</title>
        <authorList>
            <person name="Gao Z.-H."/>
            <person name="Qiu L.-H."/>
        </authorList>
    </citation>
    <scope>NUCLEOTIDE SEQUENCE [LARGE SCALE GENOMIC DNA]</scope>
    <source>
        <strain evidence="1 2">DHOM06</strain>
    </source>
</reference>
<proteinExistence type="predicted"/>
<dbReference type="AlphaFoldDB" id="A0A3D8JSP2"/>
<evidence type="ECO:0000313" key="1">
    <source>
        <dbReference type="EMBL" id="RDU96077.1"/>
    </source>
</evidence>